<accession>A0A1G2PIJ7</accession>
<evidence type="ECO:0000259" key="2">
    <source>
        <dbReference type="Pfam" id="PF01551"/>
    </source>
</evidence>
<dbReference type="PANTHER" id="PTHR21666:SF270">
    <property type="entry name" value="MUREIN HYDROLASE ACTIVATOR ENVC"/>
    <property type="match status" value="1"/>
</dbReference>
<dbReference type="InterPro" id="IPR050570">
    <property type="entry name" value="Cell_wall_metabolism_enzyme"/>
</dbReference>
<gene>
    <name evidence="3" type="ORF">A2806_00765</name>
</gene>
<feature type="coiled-coil region" evidence="1">
    <location>
        <begin position="34"/>
        <end position="124"/>
    </location>
</feature>
<dbReference type="InterPro" id="IPR016047">
    <property type="entry name" value="M23ase_b-sheet_dom"/>
</dbReference>
<name>A0A1G2PIJ7_9BACT</name>
<dbReference type="CDD" id="cd12797">
    <property type="entry name" value="M23_peptidase"/>
    <property type="match status" value="1"/>
</dbReference>
<dbReference type="STRING" id="1802362.A2806_00765"/>
<proteinExistence type="predicted"/>
<keyword evidence="1" id="KW-0175">Coiled coil</keyword>
<dbReference type="Gene3D" id="6.10.250.3150">
    <property type="match status" value="1"/>
</dbReference>
<reference evidence="3 4" key="1">
    <citation type="journal article" date="2016" name="Nat. Commun.">
        <title>Thousands of microbial genomes shed light on interconnected biogeochemical processes in an aquifer system.</title>
        <authorList>
            <person name="Anantharaman K."/>
            <person name="Brown C.T."/>
            <person name="Hug L.A."/>
            <person name="Sharon I."/>
            <person name="Castelle C.J."/>
            <person name="Probst A.J."/>
            <person name="Thomas B.C."/>
            <person name="Singh A."/>
            <person name="Wilkins M.J."/>
            <person name="Karaoz U."/>
            <person name="Brodie E.L."/>
            <person name="Williams K.H."/>
            <person name="Hubbard S.S."/>
            <person name="Banfield J.F."/>
        </authorList>
    </citation>
    <scope>NUCLEOTIDE SEQUENCE [LARGE SCALE GENOMIC DNA]</scope>
</reference>
<feature type="domain" description="M23ase beta-sheet core" evidence="2">
    <location>
        <begin position="299"/>
        <end position="391"/>
    </location>
</feature>
<evidence type="ECO:0000313" key="4">
    <source>
        <dbReference type="Proteomes" id="UP000177629"/>
    </source>
</evidence>
<evidence type="ECO:0000256" key="1">
    <source>
        <dbReference type="SAM" id="Coils"/>
    </source>
</evidence>
<dbReference type="Pfam" id="PF01551">
    <property type="entry name" value="Peptidase_M23"/>
    <property type="match status" value="1"/>
</dbReference>
<sequence>MNKAQRTIFQVASFMIAFAFLGSVIDYVGAAPDIEDLKIEINKRSEKIQELEAQIRETKNTIGDLQKSERTLANEIARLDAQIKALYLDIALTEEQIGSLNLELERISLEIKQLEDKLYETKKQTAGILRSLQETAEYASPVTLVFSSESFSEVFDNLTAGERLEAELILIIRDLKTTKQTLEEKRIMTEKKKQELETFRETLAVQNSILISEQDDREDLLYTTNRQENQFRQTLKTLEVQQQTIEKEIIQFDAQLRRLVNPSALPSKGALSWPTDVVRITQYYGSTASTGFINDQYLFHNGIDIAPPSGIGTPIKAAASGTIIGMGNLGRLAYGKWIAVDHRNGLITLYAHLSKQAAQLGQSVQNGDVIGYEGSTGFSTGPHLHFTVYASETFRIEERSYGLLPVGASLNPMDFLE</sequence>
<dbReference type="AlphaFoldDB" id="A0A1G2PIJ7"/>
<evidence type="ECO:0000313" key="3">
    <source>
        <dbReference type="EMBL" id="OHA48154.1"/>
    </source>
</evidence>
<protein>
    <recommendedName>
        <fullName evidence="2">M23ase beta-sheet core domain-containing protein</fullName>
    </recommendedName>
</protein>
<dbReference type="SUPFAM" id="SSF51261">
    <property type="entry name" value="Duplicated hybrid motif"/>
    <property type="match status" value="1"/>
</dbReference>
<dbReference type="Gene3D" id="2.70.70.10">
    <property type="entry name" value="Glucose Permease (Domain IIA)"/>
    <property type="match status" value="1"/>
</dbReference>
<dbReference type="PANTHER" id="PTHR21666">
    <property type="entry name" value="PEPTIDASE-RELATED"/>
    <property type="match status" value="1"/>
</dbReference>
<comment type="caution">
    <text evidence="3">The sequence shown here is derived from an EMBL/GenBank/DDBJ whole genome shotgun (WGS) entry which is preliminary data.</text>
</comment>
<dbReference type="EMBL" id="MHSS01000008">
    <property type="protein sequence ID" value="OHA48154.1"/>
    <property type="molecule type" value="Genomic_DNA"/>
</dbReference>
<dbReference type="GO" id="GO:0004222">
    <property type="term" value="F:metalloendopeptidase activity"/>
    <property type="evidence" value="ECO:0007669"/>
    <property type="project" value="TreeGrafter"/>
</dbReference>
<organism evidence="3 4">
    <name type="scientific">Candidatus Terrybacteria bacterium RIFCSPHIGHO2_01_FULL_48_17</name>
    <dbReference type="NCBI Taxonomy" id="1802362"/>
    <lineage>
        <taxon>Bacteria</taxon>
        <taxon>Candidatus Terryibacteriota</taxon>
    </lineage>
</organism>
<dbReference type="Proteomes" id="UP000177629">
    <property type="component" value="Unassembled WGS sequence"/>
</dbReference>
<dbReference type="InterPro" id="IPR011055">
    <property type="entry name" value="Dup_hybrid_motif"/>
</dbReference>